<dbReference type="InterPro" id="IPR000415">
    <property type="entry name" value="Nitroreductase-like"/>
</dbReference>
<dbReference type="EMBL" id="MWML01000009">
    <property type="protein sequence ID" value="TCG09579.1"/>
    <property type="molecule type" value="Genomic_DNA"/>
</dbReference>
<evidence type="ECO:0000313" key="8">
    <source>
        <dbReference type="Proteomes" id="UP000294200"/>
    </source>
</evidence>
<proteinExistence type="inferred from homology"/>
<keyword evidence="8" id="KW-1185">Reference proteome</keyword>
<name>A0A4R0XQ49_9BURK</name>
<keyword evidence="5" id="KW-0560">Oxidoreductase</keyword>
<feature type="domain" description="Nitroreductase" evidence="6">
    <location>
        <begin position="13"/>
        <end position="201"/>
    </location>
</feature>
<sequence>MNATPSVSAIEAIVQRRSVRRFLDTLITADVIDDILNLAARAPSGTNIQPWHVHVVTGNARNRLSAAVLEAAREGRRCDEYAYMPEKLKDVHLSRRRKVGFDLYSLYRIERSDHVSRKEAMLRNFTFFGAPAGLFFTMDRYLLAGSWLDSGMFMQNVMIAAQCYGIASCPQQAWCEYGAIVHDVLNIPDSQILLSGMALGYEDTSADENRLRTERAPAREFAIYHNE</sequence>
<dbReference type="PANTHER" id="PTHR43673">
    <property type="entry name" value="NAD(P)H NITROREDUCTASE YDGI-RELATED"/>
    <property type="match status" value="1"/>
</dbReference>
<organism evidence="7 8">
    <name type="scientific">Paraburkholderia steynii</name>
    <dbReference type="NCBI Taxonomy" id="1245441"/>
    <lineage>
        <taxon>Bacteria</taxon>
        <taxon>Pseudomonadati</taxon>
        <taxon>Pseudomonadota</taxon>
        <taxon>Betaproteobacteria</taxon>
        <taxon>Burkholderiales</taxon>
        <taxon>Burkholderiaceae</taxon>
        <taxon>Paraburkholderia</taxon>
    </lineage>
</organism>
<comment type="caution">
    <text evidence="7">The sequence shown here is derived from an EMBL/GenBank/DDBJ whole genome shotgun (WGS) entry which is preliminary data.</text>
</comment>
<dbReference type="Pfam" id="PF00881">
    <property type="entry name" value="Nitroreductase"/>
    <property type="match status" value="1"/>
</dbReference>
<dbReference type="CDD" id="cd02136">
    <property type="entry name" value="PnbA_NfnB-like"/>
    <property type="match status" value="1"/>
</dbReference>
<dbReference type="SUPFAM" id="SSF55469">
    <property type="entry name" value="FMN-dependent nitroreductase-like"/>
    <property type="match status" value="1"/>
</dbReference>
<evidence type="ECO:0000256" key="2">
    <source>
        <dbReference type="ARBA" id="ARBA00007118"/>
    </source>
</evidence>
<evidence type="ECO:0000259" key="6">
    <source>
        <dbReference type="Pfam" id="PF00881"/>
    </source>
</evidence>
<dbReference type="InterPro" id="IPR029479">
    <property type="entry name" value="Nitroreductase"/>
</dbReference>
<evidence type="ECO:0000256" key="1">
    <source>
        <dbReference type="ARBA" id="ARBA00001917"/>
    </source>
</evidence>
<keyword evidence="4" id="KW-0288">FMN</keyword>
<evidence type="ECO:0000256" key="5">
    <source>
        <dbReference type="ARBA" id="ARBA00023002"/>
    </source>
</evidence>
<comment type="similarity">
    <text evidence="2">Belongs to the nitroreductase family.</text>
</comment>
<evidence type="ECO:0000313" key="7">
    <source>
        <dbReference type="EMBL" id="TCG09579.1"/>
    </source>
</evidence>
<reference evidence="7 8" key="1">
    <citation type="submission" date="2017-02" db="EMBL/GenBank/DDBJ databases">
        <title>Paraburkholderia sophoroidis sp. nov. and Paraburkholderia steynii sp. nov. rhizobial symbionts of the fynbos legume Hypocalyptus sophoroides.</title>
        <authorList>
            <person name="Steenkamp E.T."/>
            <person name="Beukes C.W."/>
            <person name="Van Zyl E."/>
            <person name="Avontuur J."/>
            <person name="Chan W.Y."/>
            <person name="Hassen A."/>
            <person name="Palmer M."/>
            <person name="Mthombeni L."/>
            <person name="Phalane F."/>
            <person name="Sereme K."/>
            <person name="Venter S.N."/>
        </authorList>
    </citation>
    <scope>NUCLEOTIDE SEQUENCE [LARGE SCALE GENOMIC DNA]</scope>
    <source>
        <strain evidence="7 8">HC1.1ba</strain>
    </source>
</reference>
<dbReference type="AlphaFoldDB" id="A0A4R0XQ49"/>
<dbReference type="Gene3D" id="3.40.109.10">
    <property type="entry name" value="NADH Oxidase"/>
    <property type="match status" value="1"/>
</dbReference>
<gene>
    <name evidence="7" type="ORF">BZM27_04455</name>
</gene>
<evidence type="ECO:0000256" key="4">
    <source>
        <dbReference type="ARBA" id="ARBA00022643"/>
    </source>
</evidence>
<comment type="cofactor">
    <cofactor evidence="1">
        <name>FMN</name>
        <dbReference type="ChEBI" id="CHEBI:58210"/>
    </cofactor>
</comment>
<evidence type="ECO:0000256" key="3">
    <source>
        <dbReference type="ARBA" id="ARBA00022630"/>
    </source>
</evidence>
<accession>A0A4R0XQ49</accession>
<dbReference type="GO" id="GO:0016491">
    <property type="term" value="F:oxidoreductase activity"/>
    <property type="evidence" value="ECO:0007669"/>
    <property type="project" value="UniProtKB-KW"/>
</dbReference>
<protein>
    <submittedName>
        <fullName evidence="7">Nitroreductase</fullName>
    </submittedName>
</protein>
<keyword evidence="3" id="KW-0285">Flavoprotein</keyword>
<dbReference type="Proteomes" id="UP000294200">
    <property type="component" value="Unassembled WGS sequence"/>
</dbReference>
<dbReference type="PANTHER" id="PTHR43673:SF2">
    <property type="entry name" value="NITROREDUCTASE"/>
    <property type="match status" value="1"/>
</dbReference>